<keyword evidence="1" id="KW-0472">Membrane</keyword>
<name>A0A1F8GK20_9BACT</name>
<keyword evidence="1" id="KW-1133">Transmembrane helix</keyword>
<accession>A0A1F8GK20</accession>
<evidence type="ECO:0000313" key="3">
    <source>
        <dbReference type="Proteomes" id="UP000178911"/>
    </source>
</evidence>
<keyword evidence="1" id="KW-0812">Transmembrane</keyword>
<dbReference type="EMBL" id="MGKJ01000006">
    <property type="protein sequence ID" value="OGN25058.1"/>
    <property type="molecule type" value="Genomic_DNA"/>
</dbReference>
<dbReference type="AlphaFoldDB" id="A0A1F8GK20"/>
<evidence type="ECO:0000256" key="1">
    <source>
        <dbReference type="SAM" id="Phobius"/>
    </source>
</evidence>
<feature type="transmembrane region" description="Helical" evidence="1">
    <location>
        <begin position="12"/>
        <end position="32"/>
    </location>
</feature>
<comment type="caution">
    <text evidence="2">The sequence shown here is derived from an EMBL/GenBank/DDBJ whole genome shotgun (WGS) entry which is preliminary data.</text>
</comment>
<protein>
    <submittedName>
        <fullName evidence="2">Uncharacterized protein</fullName>
    </submittedName>
</protein>
<proteinExistence type="predicted"/>
<gene>
    <name evidence="2" type="ORF">A3A13_03325</name>
</gene>
<dbReference type="Proteomes" id="UP000178911">
    <property type="component" value="Unassembled WGS sequence"/>
</dbReference>
<organism evidence="2 3">
    <name type="scientific">Candidatus Yanofskybacteria bacterium RIFCSPLOWO2_01_FULL_43_22</name>
    <dbReference type="NCBI Taxonomy" id="1802695"/>
    <lineage>
        <taxon>Bacteria</taxon>
        <taxon>Candidatus Yanofskyibacteriota</taxon>
    </lineage>
</organism>
<reference evidence="2 3" key="1">
    <citation type="journal article" date="2016" name="Nat. Commun.">
        <title>Thousands of microbial genomes shed light on interconnected biogeochemical processes in an aquifer system.</title>
        <authorList>
            <person name="Anantharaman K."/>
            <person name="Brown C.T."/>
            <person name="Hug L.A."/>
            <person name="Sharon I."/>
            <person name="Castelle C.J."/>
            <person name="Probst A.J."/>
            <person name="Thomas B.C."/>
            <person name="Singh A."/>
            <person name="Wilkins M.J."/>
            <person name="Karaoz U."/>
            <person name="Brodie E.L."/>
            <person name="Williams K.H."/>
            <person name="Hubbard S.S."/>
            <person name="Banfield J.F."/>
        </authorList>
    </citation>
    <scope>NUCLEOTIDE SEQUENCE [LARGE SCALE GENOMIC DNA]</scope>
</reference>
<sequence length="150" mass="16817">MPKIVFKIPEGRQLVLILAFIGLANLLIWVGGPRFVLFIQDVATPFSSRWAAVYLTNGEVYVGHIRGTTRHVLKLSDAYVVNVVKTEETSGSNKKFNVTGDGGSNLSLIRWGFYQPLKSEGELFLSRSNILFWEKLDKDSEVVKQLEASK</sequence>
<evidence type="ECO:0000313" key="2">
    <source>
        <dbReference type="EMBL" id="OGN25058.1"/>
    </source>
</evidence>